<organism evidence="1">
    <name type="scientific">marine sediment metagenome</name>
    <dbReference type="NCBI Taxonomy" id="412755"/>
    <lineage>
        <taxon>unclassified sequences</taxon>
        <taxon>metagenomes</taxon>
        <taxon>ecological metagenomes</taxon>
    </lineage>
</organism>
<comment type="caution">
    <text evidence="1">The sequence shown here is derived from an EMBL/GenBank/DDBJ whole genome shotgun (WGS) entry which is preliminary data.</text>
</comment>
<gene>
    <name evidence="1" type="ORF">LCGC14_1017340</name>
</gene>
<evidence type="ECO:0000313" key="1">
    <source>
        <dbReference type="EMBL" id="KKN12355.1"/>
    </source>
</evidence>
<sequence>MKKLSIEELKGMNKKQLYDYCRVNGIKGYSNQNKVYINNLILNFYKSGKQPKKSLLQEKIDKFKKNRGMVVEMQQGSSYVPVILTGGRKPNYIEIEGIGWVHQSKIFMGGKKITKDPPRYELKKGEKGFWEMDTSRKIHKTKNQKTESKYIENTLEYSPKGRIKKNQIIKGEKWIYSIRGKTYIEAKILQKQVLEYSGKKENKKYHHAVYYYPVNKSIIIKEIGGRGGFIVLIQIGKHAKKSNQFYDDLKLAYSLAGGSFEPNKGAIPIRSVKKMYDNVIEKTPTKEWINELFYTREKNWQNMSLIVGRDVKGEYKGYEYLGRIYTTIRMYKE</sequence>
<protein>
    <submittedName>
        <fullName evidence="1">Uncharacterized protein</fullName>
    </submittedName>
</protein>
<dbReference type="AlphaFoldDB" id="A0A0F9MYG8"/>
<reference evidence="1" key="1">
    <citation type="journal article" date="2015" name="Nature">
        <title>Complex archaea that bridge the gap between prokaryotes and eukaryotes.</title>
        <authorList>
            <person name="Spang A."/>
            <person name="Saw J.H."/>
            <person name="Jorgensen S.L."/>
            <person name="Zaremba-Niedzwiedzka K."/>
            <person name="Martijn J."/>
            <person name="Lind A.E."/>
            <person name="van Eijk R."/>
            <person name="Schleper C."/>
            <person name="Guy L."/>
            <person name="Ettema T.J."/>
        </authorList>
    </citation>
    <scope>NUCLEOTIDE SEQUENCE</scope>
</reference>
<name>A0A0F9MYG8_9ZZZZ</name>
<proteinExistence type="predicted"/>
<dbReference type="EMBL" id="LAZR01004040">
    <property type="protein sequence ID" value="KKN12355.1"/>
    <property type="molecule type" value="Genomic_DNA"/>
</dbReference>
<accession>A0A0F9MYG8</accession>